<dbReference type="InterPro" id="IPR001173">
    <property type="entry name" value="Glyco_trans_2-like"/>
</dbReference>
<dbReference type="SUPFAM" id="SSF53448">
    <property type="entry name" value="Nucleotide-diphospho-sugar transferases"/>
    <property type="match status" value="1"/>
</dbReference>
<dbReference type="RefSeq" id="WP_164916916.1">
    <property type="nucleotide sequence ID" value="NZ_FQXT01000002.1"/>
</dbReference>
<dbReference type="Proteomes" id="UP000184240">
    <property type="component" value="Unassembled WGS sequence"/>
</dbReference>
<keyword evidence="4" id="KW-1133">Transmembrane helix</keyword>
<name>A0A1M5WXD9_9FLAO</name>
<feature type="transmembrane region" description="Helical" evidence="4">
    <location>
        <begin position="302"/>
        <end position="322"/>
    </location>
</feature>
<dbReference type="PANTHER" id="PTHR43630:SF1">
    <property type="entry name" value="POLY-BETA-1,6-N-ACETYL-D-GLUCOSAMINE SYNTHASE"/>
    <property type="match status" value="1"/>
</dbReference>
<reference evidence="8" key="2">
    <citation type="submission" date="2016-11" db="EMBL/GenBank/DDBJ databases">
        <authorList>
            <person name="Varghese N."/>
            <person name="Submissions S."/>
        </authorList>
    </citation>
    <scope>NUCLEOTIDE SEQUENCE [LARGE SCALE GENOMIC DNA]</scope>
    <source>
        <strain evidence="8">DSM 19859</strain>
    </source>
</reference>
<dbReference type="Proteomes" id="UP000290037">
    <property type="component" value="Unassembled WGS sequence"/>
</dbReference>
<reference evidence="7" key="1">
    <citation type="submission" date="2016-11" db="EMBL/GenBank/DDBJ databases">
        <authorList>
            <person name="Jaros S."/>
            <person name="Januszkiewicz K."/>
            <person name="Wedrychowicz H."/>
        </authorList>
    </citation>
    <scope>NUCLEOTIDE SEQUENCE [LARGE SCALE GENOMIC DNA]</scope>
    <source>
        <strain evidence="7">DSM 19859</strain>
    </source>
</reference>
<evidence type="ECO:0000256" key="3">
    <source>
        <dbReference type="ARBA" id="ARBA00022679"/>
    </source>
</evidence>
<evidence type="ECO:0000313" key="9">
    <source>
        <dbReference type="Proteomes" id="UP000290037"/>
    </source>
</evidence>
<dbReference type="InterPro" id="IPR029044">
    <property type="entry name" value="Nucleotide-diphossugar_trans"/>
</dbReference>
<evidence type="ECO:0000313" key="7">
    <source>
        <dbReference type="EMBL" id="SHH92161.1"/>
    </source>
</evidence>
<keyword evidence="2" id="KW-0328">Glycosyltransferase</keyword>
<feature type="transmembrane region" description="Helical" evidence="4">
    <location>
        <begin position="277"/>
        <end position="296"/>
    </location>
</feature>
<dbReference type="AlphaFoldDB" id="A0A1M5WXD9"/>
<keyword evidence="4" id="KW-0812">Transmembrane</keyword>
<dbReference type="STRING" id="573501.SAMN04487999_1426"/>
<evidence type="ECO:0000259" key="5">
    <source>
        <dbReference type="Pfam" id="PF00535"/>
    </source>
</evidence>
<feature type="domain" description="Glycosyltransferase 2-like" evidence="5">
    <location>
        <begin position="42"/>
        <end position="149"/>
    </location>
</feature>
<keyword evidence="3 7" id="KW-0808">Transferase</keyword>
<dbReference type="Gene3D" id="3.90.550.10">
    <property type="entry name" value="Spore Coat Polysaccharide Biosynthesis Protein SpsA, Chain A"/>
    <property type="match status" value="1"/>
</dbReference>
<evidence type="ECO:0000313" key="8">
    <source>
        <dbReference type="Proteomes" id="UP000184240"/>
    </source>
</evidence>
<organism evidence="7 8">
    <name type="scientific">Leeuwenhoekiella palythoae</name>
    <dbReference type="NCBI Taxonomy" id="573501"/>
    <lineage>
        <taxon>Bacteria</taxon>
        <taxon>Pseudomonadati</taxon>
        <taxon>Bacteroidota</taxon>
        <taxon>Flavobacteriia</taxon>
        <taxon>Flavobacteriales</taxon>
        <taxon>Flavobacteriaceae</taxon>
        <taxon>Leeuwenhoekiella</taxon>
    </lineage>
</organism>
<keyword evidence="4" id="KW-0472">Membrane</keyword>
<dbReference type="Pfam" id="PF00535">
    <property type="entry name" value="Glycos_transf_2"/>
    <property type="match status" value="1"/>
</dbReference>
<evidence type="ECO:0000256" key="1">
    <source>
        <dbReference type="ARBA" id="ARBA00006739"/>
    </source>
</evidence>
<evidence type="ECO:0000256" key="4">
    <source>
        <dbReference type="SAM" id="Phobius"/>
    </source>
</evidence>
<feature type="transmembrane region" description="Helical" evidence="4">
    <location>
        <begin position="6"/>
        <end position="25"/>
    </location>
</feature>
<feature type="transmembrane region" description="Helical" evidence="4">
    <location>
        <begin position="334"/>
        <end position="354"/>
    </location>
</feature>
<dbReference type="EMBL" id="QOVN01000001">
    <property type="protein sequence ID" value="RXG31572.1"/>
    <property type="molecule type" value="Genomic_DNA"/>
</dbReference>
<dbReference type="PANTHER" id="PTHR43630">
    <property type="entry name" value="POLY-BETA-1,6-N-ACETYL-D-GLUCOSAMINE SYNTHASE"/>
    <property type="match status" value="1"/>
</dbReference>
<gene>
    <name evidence="6" type="ORF">DSM01_718</name>
    <name evidence="7" type="ORF">SAMN04487999_1426</name>
</gene>
<evidence type="ECO:0000256" key="2">
    <source>
        <dbReference type="ARBA" id="ARBA00022676"/>
    </source>
</evidence>
<reference evidence="6 9" key="3">
    <citation type="submission" date="2018-07" db="EMBL/GenBank/DDBJ databases">
        <title>Leeuwenhoekiella genomics.</title>
        <authorList>
            <person name="Tahon G."/>
            <person name="Willems A."/>
        </authorList>
    </citation>
    <scope>NUCLEOTIDE SEQUENCE [LARGE SCALE GENOMIC DNA]</scope>
    <source>
        <strain evidence="6 9">LMG 24856</strain>
    </source>
</reference>
<comment type="similarity">
    <text evidence="1">Belongs to the glycosyltransferase 2 family.</text>
</comment>
<dbReference type="EMBL" id="FQXT01000002">
    <property type="protein sequence ID" value="SHH92161.1"/>
    <property type="molecule type" value="Genomic_DNA"/>
</dbReference>
<protein>
    <submittedName>
        <fullName evidence="6">Cellulose synthase/poly-beta-1,6-N-acetylglucosamine synthase-like glycosyltransferase</fullName>
    </submittedName>
    <submittedName>
        <fullName evidence="7">Glycosyltransferase, catalytic subunit of cellulose synthase and poly-beta-1,6-N-acetylglucosamine synthase</fullName>
    </submittedName>
</protein>
<proteinExistence type="inferred from homology"/>
<keyword evidence="9" id="KW-1185">Reference proteome</keyword>
<evidence type="ECO:0000313" key="6">
    <source>
        <dbReference type="EMBL" id="RXG31572.1"/>
    </source>
</evidence>
<accession>A0A1M5WXD9</accession>
<sequence length="369" mass="41074">MILVAAFIFLYTILIAALCVGFFRWKPFLPEQVSTENATCFSVIIPFRNEAKHLQALLESLNNLNYNDQHFEVLLVNDASTDASLAVIEAFQNTSKLHIKVLDNERFSASPKKDALTKGISQAKFEWIITTDADCTIAPGWLAMYHQAIIQKSELQFIAGPVLFSNAKNSLLGSFQQLDFLSLQGATIGSFGLGQAFMCNGANLAFAKTQFQQLNGYQYTDHIASGDDVFLMQKFIKNDAKQVGYLKTSKALVITAPQLHLAALIAQRKRWGAKASAYTSVFAILTSIVVFTGNLAVLLLPFYASAGWILLLKVGIDVVLITQTAREFNQKKPLWHLIWVVFVYPFFTVFIALASQTGSFVWKGRTFKK</sequence>
<dbReference type="GO" id="GO:0016757">
    <property type="term" value="F:glycosyltransferase activity"/>
    <property type="evidence" value="ECO:0007669"/>
    <property type="project" value="UniProtKB-KW"/>
</dbReference>